<dbReference type="EMBL" id="LR134162">
    <property type="protein sequence ID" value="VEB08153.1"/>
    <property type="molecule type" value="Genomic_DNA"/>
</dbReference>
<evidence type="ECO:0000313" key="5">
    <source>
        <dbReference type="Proteomes" id="UP000282433"/>
    </source>
</evidence>
<gene>
    <name evidence="2" type="primary">mhpR_2</name>
    <name evidence="3" type="synonym">mhpR_1</name>
    <name evidence="3" type="ORF">NCTC13635_07332</name>
    <name evidence="2" type="ORF">NCTC9128_01679</name>
</gene>
<dbReference type="Proteomes" id="UP000251088">
    <property type="component" value="Unassembled WGS sequence"/>
</dbReference>
<dbReference type="AlphaFoldDB" id="A0A2X3C628"/>
<dbReference type="SUPFAM" id="SSF55781">
    <property type="entry name" value="GAF domain-like"/>
    <property type="match status" value="1"/>
</dbReference>
<dbReference type="Pfam" id="PF01614">
    <property type="entry name" value="IclR_C"/>
    <property type="match status" value="1"/>
</dbReference>
<evidence type="ECO:0000313" key="4">
    <source>
        <dbReference type="Proteomes" id="UP000251088"/>
    </source>
</evidence>
<feature type="domain" description="IclR-ED" evidence="1">
    <location>
        <begin position="1"/>
        <end position="108"/>
    </location>
</feature>
<sequence length="116" mass="13211">MPPDAERDAVVSMLAARPEAEYQLAREPERLAAILARTRQNGYGENFRGWRQEEKIASIAVPVCSQQRVIGCLNLVYIASAMTIEQAAQKHLPALQRVARQIEARMEEEEVWYEMP</sequence>
<dbReference type="InterPro" id="IPR014757">
    <property type="entry name" value="Tscrpt_reg_IclR_C"/>
</dbReference>
<evidence type="ECO:0000313" key="2">
    <source>
        <dbReference type="EMBL" id="SQC12272.1"/>
    </source>
</evidence>
<dbReference type="PROSITE" id="PS51078">
    <property type="entry name" value="ICLR_ED"/>
    <property type="match status" value="1"/>
</dbReference>
<accession>A0A2X3C628</accession>
<dbReference type="InterPro" id="IPR029016">
    <property type="entry name" value="GAF-like_dom_sf"/>
</dbReference>
<evidence type="ECO:0000313" key="3">
    <source>
        <dbReference type="EMBL" id="VEB08153.1"/>
    </source>
</evidence>
<dbReference type="EMBL" id="UAWN01000006">
    <property type="protein sequence ID" value="SQC12272.1"/>
    <property type="molecule type" value="Genomic_DNA"/>
</dbReference>
<keyword evidence="2" id="KW-0238">DNA-binding</keyword>
<protein>
    <submittedName>
        <fullName evidence="2">DNA-binding transcriptional activator MhpR</fullName>
    </submittedName>
</protein>
<organism evidence="2 4">
    <name type="scientific">Klebsiella pneumoniae</name>
    <dbReference type="NCBI Taxonomy" id="573"/>
    <lineage>
        <taxon>Bacteria</taxon>
        <taxon>Pseudomonadati</taxon>
        <taxon>Pseudomonadota</taxon>
        <taxon>Gammaproteobacteria</taxon>
        <taxon>Enterobacterales</taxon>
        <taxon>Enterobacteriaceae</taxon>
        <taxon>Klebsiella/Raoultella group</taxon>
        <taxon>Klebsiella</taxon>
        <taxon>Klebsiella pneumoniae complex</taxon>
    </lineage>
</organism>
<dbReference type="Gene3D" id="3.30.450.40">
    <property type="match status" value="1"/>
</dbReference>
<name>A0A2X3C628_KLEPN</name>
<reference evidence="3 5" key="2">
    <citation type="submission" date="2018-12" db="EMBL/GenBank/DDBJ databases">
        <authorList>
            <consortium name="Pathogen Informatics"/>
        </authorList>
    </citation>
    <scope>NUCLEOTIDE SEQUENCE [LARGE SCALE GENOMIC DNA]</scope>
    <source>
        <strain evidence="3 5">NCTC13635</strain>
    </source>
</reference>
<dbReference type="Proteomes" id="UP000282433">
    <property type="component" value="Chromosome"/>
</dbReference>
<evidence type="ECO:0000259" key="1">
    <source>
        <dbReference type="PROSITE" id="PS51078"/>
    </source>
</evidence>
<dbReference type="GO" id="GO:0003677">
    <property type="term" value="F:DNA binding"/>
    <property type="evidence" value="ECO:0007669"/>
    <property type="project" value="UniProtKB-KW"/>
</dbReference>
<proteinExistence type="predicted"/>
<reference evidence="2 4" key="1">
    <citation type="submission" date="2018-06" db="EMBL/GenBank/DDBJ databases">
        <authorList>
            <consortium name="Pathogen Informatics"/>
            <person name="Doyle S."/>
        </authorList>
    </citation>
    <scope>NUCLEOTIDE SEQUENCE [LARGE SCALE GENOMIC DNA]</scope>
    <source>
        <strain evidence="2 4">NCTC9128</strain>
    </source>
</reference>